<feature type="compositionally biased region" description="Polar residues" evidence="1">
    <location>
        <begin position="450"/>
        <end position="469"/>
    </location>
</feature>
<keyword evidence="2" id="KW-0812">Transmembrane</keyword>
<feature type="compositionally biased region" description="Polar residues" evidence="1">
    <location>
        <begin position="503"/>
        <end position="515"/>
    </location>
</feature>
<dbReference type="AlphaFoldDB" id="A0A197K7H3"/>
<keyword evidence="2" id="KW-1133">Transmembrane helix</keyword>
<accession>A0A197K7H3</accession>
<feature type="region of interest" description="Disordered" evidence="1">
    <location>
        <begin position="415"/>
        <end position="515"/>
    </location>
</feature>
<evidence type="ECO:0000313" key="3">
    <source>
        <dbReference type="EMBL" id="OAQ33113.1"/>
    </source>
</evidence>
<dbReference type="Proteomes" id="UP000078512">
    <property type="component" value="Unassembled WGS sequence"/>
</dbReference>
<reference evidence="3 4" key="1">
    <citation type="submission" date="2016-05" db="EMBL/GenBank/DDBJ databases">
        <title>Genome sequencing reveals origins of a unique bacterial endosymbiosis in the earliest lineages of terrestrial Fungi.</title>
        <authorList>
            <consortium name="DOE Joint Genome Institute"/>
            <person name="Uehling J."/>
            <person name="Gryganskyi A."/>
            <person name="Hameed K."/>
            <person name="Tschaplinski T."/>
            <person name="Misztal P."/>
            <person name="Wu S."/>
            <person name="Desiro A."/>
            <person name="Vande Pol N."/>
            <person name="Du Z.-Y."/>
            <person name="Zienkiewicz A."/>
            <person name="Zienkiewicz K."/>
            <person name="Morin E."/>
            <person name="Tisserant E."/>
            <person name="Splivallo R."/>
            <person name="Hainaut M."/>
            <person name="Henrissat B."/>
            <person name="Ohm R."/>
            <person name="Kuo A."/>
            <person name="Yan J."/>
            <person name="Lipzen A."/>
            <person name="Nolan M."/>
            <person name="Labutti K."/>
            <person name="Barry K."/>
            <person name="Goldstein A."/>
            <person name="Labbe J."/>
            <person name="Schadt C."/>
            <person name="Tuskan G."/>
            <person name="Grigoriev I."/>
            <person name="Martin F."/>
            <person name="Vilgalys R."/>
            <person name="Bonito G."/>
        </authorList>
    </citation>
    <scope>NUCLEOTIDE SEQUENCE [LARGE SCALE GENOMIC DNA]</scope>
    <source>
        <strain evidence="3 4">AG-77</strain>
    </source>
</reference>
<evidence type="ECO:0000313" key="4">
    <source>
        <dbReference type="Proteomes" id="UP000078512"/>
    </source>
</evidence>
<evidence type="ECO:0000256" key="2">
    <source>
        <dbReference type="SAM" id="Phobius"/>
    </source>
</evidence>
<organism evidence="3 4">
    <name type="scientific">Linnemannia elongata AG-77</name>
    <dbReference type="NCBI Taxonomy" id="1314771"/>
    <lineage>
        <taxon>Eukaryota</taxon>
        <taxon>Fungi</taxon>
        <taxon>Fungi incertae sedis</taxon>
        <taxon>Mucoromycota</taxon>
        <taxon>Mortierellomycotina</taxon>
        <taxon>Mortierellomycetes</taxon>
        <taxon>Mortierellales</taxon>
        <taxon>Mortierellaceae</taxon>
        <taxon>Linnemannia</taxon>
    </lineage>
</organism>
<gene>
    <name evidence="3" type="ORF">K457DRAFT_15680</name>
</gene>
<dbReference type="OrthoDB" id="2419921at2759"/>
<sequence length="515" mass="55215">MSAGTQPIPVYNEACLATDSASNQTYFYLAGSPKPGTLTVHSFNNWGSPAEPFANQTDANAWGIGHKKLCFMQPNQLVPNPSVYVIQFGEMTSKLGLVRKNGTIDDPAAFRNNFFPSPKLFAWSGRFKEQDMFTVAAHRLNGTKPNEWAGLRLDFLDLFSSLLDYKVSTNPIDIDQALLAVGAYGSFNDSTSQGYTVVFGRSGADRSISGAGQIFSTEGSLQPILNANMTTVSLTAPVNVSMNGITLTENAIPVTMGKRAYILDKGSNNLTVVYYIEPGTSSTLNLVDNAGGSLPFSSIQAASALYNGILTYSSSNNVATFNLFDVTENTWRGNGVVSNPKSSPSTPIGAIIGGVAGGLIAIVLIVFFILRRRRQTDSKASYGVELVQLNSDENKTTGTDQEYVQYDQGYVQYNQGSYDQGYQHPPSFIPPPPTSINQGADDLYKVDAPSSPTNPYVSPTSYRDSTSFPPASPESVLAKSARSSVSQSPQYFPGGSVAVSEVRSPQTVPSRSASP</sequence>
<protein>
    <submittedName>
        <fullName evidence="3">Uncharacterized protein</fullName>
    </submittedName>
</protein>
<feature type="compositionally biased region" description="Polar residues" evidence="1">
    <location>
        <begin position="481"/>
        <end position="490"/>
    </location>
</feature>
<keyword evidence="2" id="KW-0472">Membrane</keyword>
<name>A0A197K7H3_9FUNG</name>
<evidence type="ECO:0000256" key="1">
    <source>
        <dbReference type="SAM" id="MobiDB-lite"/>
    </source>
</evidence>
<keyword evidence="4" id="KW-1185">Reference proteome</keyword>
<proteinExistence type="predicted"/>
<dbReference type="EMBL" id="KV442022">
    <property type="protein sequence ID" value="OAQ33113.1"/>
    <property type="molecule type" value="Genomic_DNA"/>
</dbReference>
<feature type="transmembrane region" description="Helical" evidence="2">
    <location>
        <begin position="348"/>
        <end position="370"/>
    </location>
</feature>